<dbReference type="AlphaFoldDB" id="A0A1H9A2X5"/>
<reference evidence="5 6" key="1">
    <citation type="submission" date="2016-10" db="EMBL/GenBank/DDBJ databases">
        <authorList>
            <person name="de Groot N.N."/>
        </authorList>
    </citation>
    <scope>NUCLEOTIDE SEQUENCE [LARGE SCALE GENOMIC DNA]</scope>
    <source>
        <strain evidence="5 6">DSM 15695</strain>
    </source>
</reference>
<dbReference type="InterPro" id="IPR003593">
    <property type="entry name" value="AAA+_ATPase"/>
</dbReference>
<dbReference type="SUPFAM" id="SSF52540">
    <property type="entry name" value="P-loop containing nucleoside triphosphate hydrolases"/>
    <property type="match status" value="1"/>
</dbReference>
<dbReference type="InterPro" id="IPR051782">
    <property type="entry name" value="ABC_Transporter_VariousFunc"/>
</dbReference>
<dbReference type="STRING" id="89093.SAMN04488558_101404"/>
<proteinExistence type="predicted"/>
<sequence>MIKINQVSYAYAKKQVLNNISFEIPRGEITCLVGLNGSGKTTLMNLIMRLLPWQSGDITIDGKVICPDSLDRLSYVPDQIIVLNSMTVQESLAMMQRYYSTYNPRRASELLEFFRLKREDKIGSLSKGNVAKMNLLLGLTLDTDYLIMDEPFSGIDALAREQILQVFTSNLMEQRGVLISTHEVNEIESLIDNVVILKDGEIVENFKAEERREEQGQSILDVMREVN</sequence>
<evidence type="ECO:0000259" key="4">
    <source>
        <dbReference type="PROSITE" id="PS50893"/>
    </source>
</evidence>
<dbReference type="PANTHER" id="PTHR42939:SF1">
    <property type="entry name" value="ABC TRANSPORTER ATP-BINDING PROTEIN ALBC-RELATED"/>
    <property type="match status" value="1"/>
</dbReference>
<dbReference type="PANTHER" id="PTHR42939">
    <property type="entry name" value="ABC TRANSPORTER ATP-BINDING PROTEIN ALBC-RELATED"/>
    <property type="match status" value="1"/>
</dbReference>
<evidence type="ECO:0000256" key="1">
    <source>
        <dbReference type="ARBA" id="ARBA00022448"/>
    </source>
</evidence>
<dbReference type="CDD" id="cd03230">
    <property type="entry name" value="ABC_DR_subfamily_A"/>
    <property type="match status" value="1"/>
</dbReference>
<protein>
    <submittedName>
        <fullName evidence="5">ABC-2 type transport system ATP-binding protein</fullName>
    </submittedName>
</protein>
<dbReference type="Gene3D" id="3.40.50.300">
    <property type="entry name" value="P-loop containing nucleotide triphosphate hydrolases"/>
    <property type="match status" value="1"/>
</dbReference>
<evidence type="ECO:0000256" key="3">
    <source>
        <dbReference type="ARBA" id="ARBA00022840"/>
    </source>
</evidence>
<organism evidence="5 6">
    <name type="scientific">Ignavigranum ruoffiae</name>
    <dbReference type="NCBI Taxonomy" id="89093"/>
    <lineage>
        <taxon>Bacteria</taxon>
        <taxon>Bacillati</taxon>
        <taxon>Bacillota</taxon>
        <taxon>Bacilli</taxon>
        <taxon>Lactobacillales</taxon>
        <taxon>Aerococcaceae</taxon>
        <taxon>Ignavigranum</taxon>
    </lineage>
</organism>
<evidence type="ECO:0000313" key="6">
    <source>
        <dbReference type="Proteomes" id="UP000198833"/>
    </source>
</evidence>
<keyword evidence="2" id="KW-0547">Nucleotide-binding</keyword>
<dbReference type="OrthoDB" id="9804819at2"/>
<accession>A0A1H9A2X5</accession>
<dbReference type="RefSeq" id="WP_092570249.1">
    <property type="nucleotide sequence ID" value="NZ_FOEN01000001.1"/>
</dbReference>
<gene>
    <name evidence="5" type="ORF">SAMN04488558_101404</name>
</gene>
<dbReference type="EMBL" id="FOEN01000001">
    <property type="protein sequence ID" value="SEP71019.1"/>
    <property type="molecule type" value="Genomic_DNA"/>
</dbReference>
<dbReference type="InterPro" id="IPR003439">
    <property type="entry name" value="ABC_transporter-like_ATP-bd"/>
</dbReference>
<dbReference type="PROSITE" id="PS50893">
    <property type="entry name" value="ABC_TRANSPORTER_2"/>
    <property type="match status" value="1"/>
</dbReference>
<feature type="domain" description="ABC transporter" evidence="4">
    <location>
        <begin position="2"/>
        <end position="224"/>
    </location>
</feature>
<keyword evidence="6" id="KW-1185">Reference proteome</keyword>
<dbReference type="Pfam" id="PF00005">
    <property type="entry name" value="ABC_tran"/>
    <property type="match status" value="1"/>
</dbReference>
<name>A0A1H9A2X5_9LACT</name>
<dbReference type="Proteomes" id="UP000198833">
    <property type="component" value="Unassembled WGS sequence"/>
</dbReference>
<keyword evidence="3 5" id="KW-0067">ATP-binding</keyword>
<dbReference type="InterPro" id="IPR027417">
    <property type="entry name" value="P-loop_NTPase"/>
</dbReference>
<dbReference type="GO" id="GO:0005524">
    <property type="term" value="F:ATP binding"/>
    <property type="evidence" value="ECO:0007669"/>
    <property type="project" value="UniProtKB-KW"/>
</dbReference>
<evidence type="ECO:0000313" key="5">
    <source>
        <dbReference type="EMBL" id="SEP71019.1"/>
    </source>
</evidence>
<evidence type="ECO:0000256" key="2">
    <source>
        <dbReference type="ARBA" id="ARBA00022741"/>
    </source>
</evidence>
<dbReference type="SMART" id="SM00382">
    <property type="entry name" value="AAA"/>
    <property type="match status" value="1"/>
</dbReference>
<dbReference type="GO" id="GO:0016887">
    <property type="term" value="F:ATP hydrolysis activity"/>
    <property type="evidence" value="ECO:0007669"/>
    <property type="project" value="InterPro"/>
</dbReference>
<keyword evidence="1" id="KW-0813">Transport</keyword>